<organism evidence="2 3">
    <name type="scientific">Paraglomus brasilianum</name>
    <dbReference type="NCBI Taxonomy" id="144538"/>
    <lineage>
        <taxon>Eukaryota</taxon>
        <taxon>Fungi</taxon>
        <taxon>Fungi incertae sedis</taxon>
        <taxon>Mucoromycota</taxon>
        <taxon>Glomeromycotina</taxon>
        <taxon>Glomeromycetes</taxon>
        <taxon>Paraglomerales</taxon>
        <taxon>Paraglomeraceae</taxon>
        <taxon>Paraglomus</taxon>
    </lineage>
</organism>
<reference evidence="2" key="1">
    <citation type="submission" date="2021-06" db="EMBL/GenBank/DDBJ databases">
        <authorList>
            <person name="Kallberg Y."/>
            <person name="Tangrot J."/>
            <person name="Rosling A."/>
        </authorList>
    </citation>
    <scope>NUCLEOTIDE SEQUENCE</scope>
    <source>
        <strain evidence="2">BR232B</strain>
    </source>
</reference>
<sequence>MFNSASNITIISSLLFFSIISSLFSNSHSCPLPLEIKCRKTRDFRLTPVSATVTFHSERINGTFSLYDNLFDSGTQIWGRYFHPLSELVEYNFEAHYYSTCQHPTKNKLYTVDITDGLMPKDLRNNDGTCVFETTEFSWYMGDTVPTVVVAYEGYEKLNPSGRLLHYWRPLACAPVVVMQGTLK</sequence>
<evidence type="ECO:0000256" key="1">
    <source>
        <dbReference type="SAM" id="SignalP"/>
    </source>
</evidence>
<name>A0A9N9GQT3_9GLOM</name>
<dbReference type="EMBL" id="CAJVPI010001685">
    <property type="protein sequence ID" value="CAG8623165.1"/>
    <property type="molecule type" value="Genomic_DNA"/>
</dbReference>
<gene>
    <name evidence="2" type="ORF">PBRASI_LOCUS8827</name>
</gene>
<accession>A0A9N9GQT3</accession>
<dbReference type="OrthoDB" id="2402034at2759"/>
<feature type="signal peptide" evidence="1">
    <location>
        <begin position="1"/>
        <end position="29"/>
    </location>
</feature>
<protein>
    <submittedName>
        <fullName evidence="2">6541_t:CDS:1</fullName>
    </submittedName>
</protein>
<keyword evidence="3" id="KW-1185">Reference proteome</keyword>
<dbReference type="Proteomes" id="UP000789739">
    <property type="component" value="Unassembled WGS sequence"/>
</dbReference>
<comment type="caution">
    <text evidence="2">The sequence shown here is derived from an EMBL/GenBank/DDBJ whole genome shotgun (WGS) entry which is preliminary data.</text>
</comment>
<evidence type="ECO:0000313" key="2">
    <source>
        <dbReference type="EMBL" id="CAG8623165.1"/>
    </source>
</evidence>
<evidence type="ECO:0000313" key="3">
    <source>
        <dbReference type="Proteomes" id="UP000789739"/>
    </source>
</evidence>
<proteinExistence type="predicted"/>
<keyword evidence="1" id="KW-0732">Signal</keyword>
<dbReference type="AlphaFoldDB" id="A0A9N9GQT3"/>
<feature type="chain" id="PRO_5040108566" evidence="1">
    <location>
        <begin position="30"/>
        <end position="184"/>
    </location>
</feature>